<accession>F0S991</accession>
<dbReference type="Proteomes" id="UP000000310">
    <property type="component" value="Chromosome"/>
</dbReference>
<evidence type="ECO:0000313" key="1">
    <source>
        <dbReference type="EMBL" id="ADY52441.1"/>
    </source>
</evidence>
<dbReference type="AlphaFoldDB" id="F0S991"/>
<proteinExistence type="predicted"/>
<dbReference type="OrthoDB" id="795487at2"/>
<reference evidence="2" key="2">
    <citation type="submission" date="2011-02" db="EMBL/GenBank/DDBJ databases">
        <title>The complete genome of Pedobacter saltans DSM 12145.</title>
        <authorList>
            <consortium name="US DOE Joint Genome Institute (JGI-PGF)"/>
            <person name="Lucas S."/>
            <person name="Copeland A."/>
            <person name="Lapidus A."/>
            <person name="Bruce D."/>
            <person name="Goodwin L."/>
            <person name="Pitluck S."/>
            <person name="Kyrpides N."/>
            <person name="Mavromatis K."/>
            <person name="Pagani I."/>
            <person name="Ivanova N."/>
            <person name="Ovchinnikova G."/>
            <person name="Lu M."/>
            <person name="Detter J.C."/>
            <person name="Han C."/>
            <person name="Land M."/>
            <person name="Hauser L."/>
            <person name="Markowitz V."/>
            <person name="Cheng J.-F."/>
            <person name="Hugenholtz P."/>
            <person name="Woyke T."/>
            <person name="Wu D."/>
            <person name="Tindall B."/>
            <person name="Pomrenke H.G."/>
            <person name="Brambilla E."/>
            <person name="Klenk H.-P."/>
            <person name="Eisen J.A."/>
        </authorList>
    </citation>
    <scope>NUCLEOTIDE SEQUENCE [LARGE SCALE GENOMIC DNA]</scope>
    <source>
        <strain evidence="2">ATCC 51119 / DSM 12145 / JCM 21818 / LMG 10337 / NBRC 100064 / NCIMB 13643</strain>
    </source>
</reference>
<organism evidence="1 2">
    <name type="scientific">Pseudopedobacter saltans (strain ATCC 51119 / DSM 12145 / JCM 21818 / CCUG 39354 / LMG 10337 / NBRC 100064 / NCIMB 13643)</name>
    <name type="common">Pedobacter saltans</name>
    <dbReference type="NCBI Taxonomy" id="762903"/>
    <lineage>
        <taxon>Bacteria</taxon>
        <taxon>Pseudomonadati</taxon>
        <taxon>Bacteroidota</taxon>
        <taxon>Sphingobacteriia</taxon>
        <taxon>Sphingobacteriales</taxon>
        <taxon>Sphingobacteriaceae</taxon>
        <taxon>Pseudopedobacter</taxon>
    </lineage>
</organism>
<gene>
    <name evidence="1" type="ordered locus">Pedsa_1887</name>
</gene>
<evidence type="ECO:0008006" key="3">
    <source>
        <dbReference type="Google" id="ProtNLM"/>
    </source>
</evidence>
<dbReference type="EMBL" id="CP002545">
    <property type="protein sequence ID" value="ADY52441.1"/>
    <property type="molecule type" value="Genomic_DNA"/>
</dbReference>
<dbReference type="HOGENOM" id="CLU_1710691_0_0_10"/>
<sequence>MVAYQLINPAEYTEDQLREMWSKEYCEMEIKTIDGIVVAFYSEMFDHCFFESANRRKKDKSILSTKRLERFYWIKEALQDPDAVLKVGWDSSKKSYDGSRRVALVKGNYVVVIHIYAEQKARFTTAYVVEIEENLEKIMNSPDYKA</sequence>
<keyword evidence="2" id="KW-1185">Reference proteome</keyword>
<evidence type="ECO:0000313" key="2">
    <source>
        <dbReference type="Proteomes" id="UP000000310"/>
    </source>
</evidence>
<protein>
    <recommendedName>
        <fullName evidence="3">Phage-Barnase-EndoU-ColicinE5/D-RelE like nuclease 3 domain-containing protein</fullName>
    </recommendedName>
</protein>
<dbReference type="STRING" id="762903.Pedsa_1887"/>
<dbReference type="RefSeq" id="WP_013632928.1">
    <property type="nucleotide sequence ID" value="NC_015177.1"/>
</dbReference>
<reference evidence="1 2" key="1">
    <citation type="journal article" date="2011" name="Stand. Genomic Sci.">
        <title>Complete genome sequence of the gliding, heparinolytic Pedobacter saltans type strain (113).</title>
        <authorList>
            <person name="Liolios K."/>
            <person name="Sikorski J."/>
            <person name="Lu M."/>
            <person name="Nolan M."/>
            <person name="Lapidus A."/>
            <person name="Lucas S."/>
            <person name="Hammon N."/>
            <person name="Deshpande S."/>
            <person name="Cheng J.F."/>
            <person name="Tapia R."/>
            <person name="Han C."/>
            <person name="Goodwin L."/>
            <person name="Pitluck S."/>
            <person name="Huntemann M."/>
            <person name="Ivanova N."/>
            <person name="Pagani I."/>
            <person name="Mavromatis K."/>
            <person name="Ovchinikova G."/>
            <person name="Pati A."/>
            <person name="Chen A."/>
            <person name="Palaniappan K."/>
            <person name="Land M."/>
            <person name="Hauser L."/>
            <person name="Brambilla E.M."/>
            <person name="Kotsyurbenko O."/>
            <person name="Rohde M."/>
            <person name="Tindall B.J."/>
            <person name="Abt B."/>
            <person name="Goker M."/>
            <person name="Detter J.C."/>
            <person name="Woyke T."/>
            <person name="Bristow J."/>
            <person name="Eisen J.A."/>
            <person name="Markowitz V."/>
            <person name="Hugenholtz P."/>
            <person name="Klenk H.P."/>
            <person name="Kyrpides N.C."/>
        </authorList>
    </citation>
    <scope>NUCLEOTIDE SEQUENCE [LARGE SCALE GENOMIC DNA]</scope>
    <source>
        <strain evidence="2">ATCC 51119 / DSM 12145 / JCM 21818 / LMG 10337 / NBRC 100064 / NCIMB 13643</strain>
    </source>
</reference>
<dbReference type="KEGG" id="psn:Pedsa_1887"/>
<name>F0S991_PSESL</name>
<dbReference type="eggNOG" id="ENOG50337XD">
    <property type="taxonomic scope" value="Bacteria"/>
</dbReference>